<dbReference type="PROSITE" id="PS51898">
    <property type="entry name" value="TYR_RECOMBINASE"/>
    <property type="match status" value="1"/>
</dbReference>
<keyword evidence="1" id="KW-0238">DNA-binding</keyword>
<evidence type="ECO:0000256" key="1">
    <source>
        <dbReference type="ARBA" id="ARBA00023125"/>
    </source>
</evidence>
<feature type="non-terminal residue" evidence="4">
    <location>
        <position position="1"/>
    </location>
</feature>
<reference evidence="4" key="1">
    <citation type="journal article" date="2014" name="Front. Microbiol.">
        <title>High frequency of phylogenetically diverse reductive dehalogenase-homologous genes in deep subseafloor sedimentary metagenomes.</title>
        <authorList>
            <person name="Kawai M."/>
            <person name="Futagami T."/>
            <person name="Toyoda A."/>
            <person name="Takaki Y."/>
            <person name="Nishi S."/>
            <person name="Hori S."/>
            <person name="Arai W."/>
            <person name="Tsubouchi T."/>
            <person name="Morono Y."/>
            <person name="Uchiyama I."/>
            <person name="Ito T."/>
            <person name="Fujiyama A."/>
            <person name="Inagaki F."/>
            <person name="Takami H."/>
        </authorList>
    </citation>
    <scope>NUCLEOTIDE SEQUENCE</scope>
    <source>
        <strain evidence="4">Expedition CK06-06</strain>
    </source>
</reference>
<organism evidence="4">
    <name type="scientific">marine sediment metagenome</name>
    <dbReference type="NCBI Taxonomy" id="412755"/>
    <lineage>
        <taxon>unclassified sequences</taxon>
        <taxon>metagenomes</taxon>
        <taxon>ecological metagenomes</taxon>
    </lineage>
</organism>
<dbReference type="PANTHER" id="PTHR30349">
    <property type="entry name" value="PHAGE INTEGRASE-RELATED"/>
    <property type="match status" value="1"/>
</dbReference>
<dbReference type="InterPro" id="IPR011010">
    <property type="entry name" value="DNA_brk_join_enz"/>
</dbReference>
<feature type="domain" description="Tyr recombinase" evidence="3">
    <location>
        <begin position="1"/>
        <end position="214"/>
    </location>
</feature>
<dbReference type="InterPro" id="IPR013762">
    <property type="entry name" value="Integrase-like_cat_sf"/>
</dbReference>
<dbReference type="Pfam" id="PF00589">
    <property type="entry name" value="Phage_integrase"/>
    <property type="match status" value="2"/>
</dbReference>
<evidence type="ECO:0000313" key="4">
    <source>
        <dbReference type="EMBL" id="GAJ14552.1"/>
    </source>
</evidence>
<proteinExistence type="predicted"/>
<dbReference type="Gene3D" id="1.10.443.10">
    <property type="entry name" value="Intergrase catalytic core"/>
    <property type="match status" value="1"/>
</dbReference>
<evidence type="ECO:0000259" key="3">
    <source>
        <dbReference type="PROSITE" id="PS51898"/>
    </source>
</evidence>
<dbReference type="PANTHER" id="PTHR30349:SF41">
    <property type="entry name" value="INTEGRASE_RECOMBINASE PROTEIN MJ0367-RELATED"/>
    <property type="match status" value="1"/>
</dbReference>
<accession>X1VBR7</accession>
<name>X1VBR7_9ZZZZ</name>
<dbReference type="InterPro" id="IPR002104">
    <property type="entry name" value="Integrase_catalytic"/>
</dbReference>
<comment type="caution">
    <text evidence="4">The sequence shown here is derived from an EMBL/GenBank/DDBJ whole genome shotgun (WGS) entry which is preliminary data.</text>
</comment>
<dbReference type="EMBL" id="BARW01029924">
    <property type="protein sequence ID" value="GAJ14552.1"/>
    <property type="molecule type" value="Genomic_DNA"/>
</dbReference>
<evidence type="ECO:0000256" key="2">
    <source>
        <dbReference type="ARBA" id="ARBA00023172"/>
    </source>
</evidence>
<dbReference type="GO" id="GO:0015074">
    <property type="term" value="P:DNA integration"/>
    <property type="evidence" value="ECO:0007669"/>
    <property type="project" value="InterPro"/>
</dbReference>
<sequence>YLTPKEIDSLIEAADNLRDRLIIRFLFRAGCRVSELVSLRLENIDWGSGMIMIRHLKSLPRKKCPSCGKSVGRRVQFCPYCGSPPSKVEVKEEERFRLIALDQETLEMARRYVDGRSADSGLLIPLTRQMVDHIVKQAARKAGLGGKILLNPETGRMHQVSAHRFRDALALRWLEKRGDIEGMKGLQEHLGHKDFSTTMRYEKLAPGKVKEIYKEVFE</sequence>
<dbReference type="AlphaFoldDB" id="X1VBR7"/>
<gene>
    <name evidence="4" type="ORF">S12H4_47969</name>
</gene>
<keyword evidence="2" id="KW-0233">DNA recombination</keyword>
<dbReference type="InterPro" id="IPR050090">
    <property type="entry name" value="Tyrosine_recombinase_XerCD"/>
</dbReference>
<protein>
    <recommendedName>
        <fullName evidence="3">Tyr recombinase domain-containing protein</fullName>
    </recommendedName>
</protein>
<dbReference type="GO" id="GO:0006310">
    <property type="term" value="P:DNA recombination"/>
    <property type="evidence" value="ECO:0007669"/>
    <property type="project" value="UniProtKB-KW"/>
</dbReference>
<dbReference type="GO" id="GO:0003677">
    <property type="term" value="F:DNA binding"/>
    <property type="evidence" value="ECO:0007669"/>
    <property type="project" value="UniProtKB-KW"/>
</dbReference>
<dbReference type="SUPFAM" id="SSF56349">
    <property type="entry name" value="DNA breaking-rejoining enzymes"/>
    <property type="match status" value="1"/>
</dbReference>